<comment type="caution">
    <text evidence="1">The sequence shown here is derived from an EMBL/GenBank/DDBJ whole genome shotgun (WGS) entry which is preliminary data.</text>
</comment>
<evidence type="ECO:0000313" key="1">
    <source>
        <dbReference type="EMBL" id="EXX91453.1"/>
    </source>
</evidence>
<dbReference type="RefSeq" id="WP_051587814.1">
    <property type="nucleotide sequence ID" value="NZ_KK082148.1"/>
</dbReference>
<sequence length="133" mass="15046">METFLITKPSDAIQARERAREMAKNLGFGLVDQTKLAFAVSEMALKLIAIADVCRMNIDYFLKEEKAGIEVSMYERHRMAGPVDTQWAAQLVDDLDVSHNRFDETRITFRKWRKATESNDCAPCKATATGGKE</sequence>
<dbReference type="EMBL" id="JFHU01000031">
    <property type="protein sequence ID" value="EXX91453.1"/>
    <property type="molecule type" value="Genomic_DNA"/>
</dbReference>
<reference evidence="1 2" key="1">
    <citation type="submission" date="2014-02" db="EMBL/GenBank/DDBJ databases">
        <title>Genome sequence of Paenibacillus darwinianus reveals adaptive mechanisms for survival in Antarctic soils.</title>
        <authorList>
            <person name="Dsouza M."/>
            <person name="Taylor M.W."/>
            <person name="Turner S.J."/>
            <person name="Aislabie J."/>
        </authorList>
    </citation>
    <scope>NUCLEOTIDE SEQUENCE [LARGE SCALE GENOMIC DNA]</scope>
    <source>
        <strain evidence="1 2">CE1</strain>
    </source>
</reference>
<dbReference type="AlphaFoldDB" id="A0A9W5W8C3"/>
<proteinExistence type="predicted"/>
<dbReference type="OrthoDB" id="9799195at2"/>
<dbReference type="Proteomes" id="UP000053750">
    <property type="component" value="Unassembled WGS sequence"/>
</dbReference>
<keyword evidence="2" id="KW-1185">Reference proteome</keyword>
<accession>A0A9W5W8C3</accession>
<gene>
    <name evidence="1" type="ORF">BG53_11390</name>
</gene>
<evidence type="ECO:0000313" key="2">
    <source>
        <dbReference type="Proteomes" id="UP000053750"/>
    </source>
</evidence>
<organism evidence="1 2">
    <name type="scientific">Paenibacillus darwinianus</name>
    <dbReference type="NCBI Taxonomy" id="1380763"/>
    <lineage>
        <taxon>Bacteria</taxon>
        <taxon>Bacillati</taxon>
        <taxon>Bacillota</taxon>
        <taxon>Bacilli</taxon>
        <taxon>Bacillales</taxon>
        <taxon>Paenibacillaceae</taxon>
        <taxon>Paenibacillus</taxon>
    </lineage>
</organism>
<protein>
    <submittedName>
        <fullName evidence="1">Uncharacterized protein</fullName>
    </submittedName>
</protein>
<name>A0A9W5W8C3_9BACL</name>